<name>A0A381YL77_9ZZZZ</name>
<dbReference type="SUPFAM" id="SSF53254">
    <property type="entry name" value="Phosphoglycerate mutase-like"/>
    <property type="match status" value="1"/>
</dbReference>
<evidence type="ECO:0008006" key="2">
    <source>
        <dbReference type="Google" id="ProtNLM"/>
    </source>
</evidence>
<dbReference type="SMART" id="SM00855">
    <property type="entry name" value="PGAM"/>
    <property type="match status" value="1"/>
</dbReference>
<evidence type="ECO:0000313" key="1">
    <source>
        <dbReference type="EMBL" id="SVA77749.1"/>
    </source>
</evidence>
<dbReference type="InterPro" id="IPR029033">
    <property type="entry name" value="His_PPase_superfam"/>
</dbReference>
<dbReference type="AlphaFoldDB" id="A0A381YL77"/>
<organism evidence="1">
    <name type="scientific">marine metagenome</name>
    <dbReference type="NCBI Taxonomy" id="408172"/>
    <lineage>
        <taxon>unclassified sequences</taxon>
        <taxon>metagenomes</taxon>
        <taxon>ecological metagenomes</taxon>
    </lineage>
</organism>
<dbReference type="CDD" id="cd07067">
    <property type="entry name" value="HP_PGM_like"/>
    <property type="match status" value="1"/>
</dbReference>
<dbReference type="Pfam" id="PF00300">
    <property type="entry name" value="His_Phos_1"/>
    <property type="match status" value="1"/>
</dbReference>
<accession>A0A381YL77</accession>
<proteinExistence type="predicted"/>
<protein>
    <recommendedName>
        <fullName evidence="2">Phosphoglycerate mutase (2,3-diphosphoglycerate-dependent)</fullName>
    </recommendedName>
</protein>
<dbReference type="PANTHER" id="PTHR48100:SF1">
    <property type="entry name" value="HISTIDINE PHOSPHATASE FAMILY PROTEIN-RELATED"/>
    <property type="match status" value="1"/>
</dbReference>
<dbReference type="InterPro" id="IPR013078">
    <property type="entry name" value="His_Pase_superF_clade-1"/>
</dbReference>
<dbReference type="GO" id="GO:0005737">
    <property type="term" value="C:cytoplasm"/>
    <property type="evidence" value="ECO:0007669"/>
    <property type="project" value="TreeGrafter"/>
</dbReference>
<sequence>MRKEVYLIRHAQSEANASLDLDDPTIYYDPRITNSGKQQAVITRKLLANIDFDLIVCSPLIRALQTFEYIFPRQIQKTVVLSLVREYLNDSADVGSQPNTLKKEFANFDFSGLRKFWWNNDVPIDEKEINYESIQNLDARVKKFKKWIDERDERKIAVISHGTFISRITYYFPNNCEFQIWHPDHS</sequence>
<dbReference type="GO" id="GO:0016791">
    <property type="term" value="F:phosphatase activity"/>
    <property type="evidence" value="ECO:0007669"/>
    <property type="project" value="TreeGrafter"/>
</dbReference>
<dbReference type="InterPro" id="IPR050275">
    <property type="entry name" value="PGM_Phosphatase"/>
</dbReference>
<dbReference type="PANTHER" id="PTHR48100">
    <property type="entry name" value="BROAD-SPECIFICITY PHOSPHATASE YOR283W-RELATED"/>
    <property type="match status" value="1"/>
</dbReference>
<gene>
    <name evidence="1" type="ORF">METZ01_LOCUS130603</name>
</gene>
<reference evidence="1" key="1">
    <citation type="submission" date="2018-05" db="EMBL/GenBank/DDBJ databases">
        <authorList>
            <person name="Lanie J.A."/>
            <person name="Ng W.-L."/>
            <person name="Kazmierczak K.M."/>
            <person name="Andrzejewski T.M."/>
            <person name="Davidsen T.M."/>
            <person name="Wayne K.J."/>
            <person name="Tettelin H."/>
            <person name="Glass J.I."/>
            <person name="Rusch D."/>
            <person name="Podicherti R."/>
            <person name="Tsui H.-C.T."/>
            <person name="Winkler M.E."/>
        </authorList>
    </citation>
    <scope>NUCLEOTIDE SEQUENCE</scope>
</reference>
<dbReference type="Gene3D" id="3.40.50.1240">
    <property type="entry name" value="Phosphoglycerate mutase-like"/>
    <property type="match status" value="1"/>
</dbReference>
<dbReference type="EMBL" id="UINC01018497">
    <property type="protein sequence ID" value="SVA77749.1"/>
    <property type="molecule type" value="Genomic_DNA"/>
</dbReference>